<dbReference type="InterPro" id="IPR015879">
    <property type="entry name" value="Ring_hydroxy_dOase_asu_C_dom"/>
</dbReference>
<dbReference type="Pfam" id="PF00355">
    <property type="entry name" value="Rieske"/>
    <property type="match status" value="1"/>
</dbReference>
<dbReference type="InterPro" id="IPR036922">
    <property type="entry name" value="Rieske_2Fe-2S_sf"/>
</dbReference>
<dbReference type="EMBL" id="VRLW01000001">
    <property type="protein sequence ID" value="KAA1261086.1"/>
    <property type="molecule type" value="Genomic_DNA"/>
</dbReference>
<dbReference type="SUPFAM" id="SSF50022">
    <property type="entry name" value="ISP domain"/>
    <property type="match status" value="1"/>
</dbReference>
<reference evidence="9 10" key="1">
    <citation type="submission" date="2019-08" db="EMBL/GenBank/DDBJ databases">
        <title>Deep-cultivation of Planctomycetes and their phenomic and genomic characterization uncovers novel biology.</title>
        <authorList>
            <person name="Wiegand S."/>
            <person name="Jogler M."/>
            <person name="Boedeker C."/>
            <person name="Pinto D."/>
            <person name="Vollmers J."/>
            <person name="Rivas-Marin E."/>
            <person name="Kohn T."/>
            <person name="Peeters S.H."/>
            <person name="Heuer A."/>
            <person name="Rast P."/>
            <person name="Oberbeckmann S."/>
            <person name="Bunk B."/>
            <person name="Jeske O."/>
            <person name="Meyerdierks A."/>
            <person name="Storesund J.E."/>
            <person name="Kallscheuer N."/>
            <person name="Luecker S."/>
            <person name="Lage O.M."/>
            <person name="Pohl T."/>
            <person name="Merkel B.J."/>
            <person name="Hornburger P."/>
            <person name="Mueller R.-W."/>
            <person name="Bruemmer F."/>
            <person name="Labrenz M."/>
            <person name="Spormann A.M."/>
            <person name="Op Den Camp H."/>
            <person name="Overmann J."/>
            <person name="Amann R."/>
            <person name="Jetten M.S.M."/>
            <person name="Mascher T."/>
            <person name="Medema M.H."/>
            <person name="Devos D.P."/>
            <person name="Kaster A.-K."/>
            <person name="Ovreas L."/>
            <person name="Rohde M."/>
            <person name="Galperin M.Y."/>
            <person name="Jogler C."/>
        </authorList>
    </citation>
    <scope>NUCLEOTIDE SEQUENCE [LARGE SCALE GENOMIC DNA]</scope>
    <source>
        <strain evidence="9 10">LF1</strain>
    </source>
</reference>
<evidence type="ECO:0000256" key="2">
    <source>
        <dbReference type="ARBA" id="ARBA00022714"/>
    </source>
</evidence>
<evidence type="ECO:0000256" key="7">
    <source>
        <dbReference type="SAM" id="MobiDB-lite"/>
    </source>
</evidence>
<evidence type="ECO:0000256" key="4">
    <source>
        <dbReference type="ARBA" id="ARBA00023002"/>
    </source>
</evidence>
<protein>
    <submittedName>
        <fullName evidence="9">Anthranilate 1,2-dioxygenase large subunit</fullName>
        <ecNumber evidence="9">1.14.12.1</ecNumber>
    </submittedName>
</protein>
<name>A0A5B1CKK0_9BACT</name>
<evidence type="ECO:0000313" key="9">
    <source>
        <dbReference type="EMBL" id="KAA1261086.1"/>
    </source>
</evidence>
<feature type="compositionally biased region" description="Basic and acidic residues" evidence="7">
    <location>
        <begin position="371"/>
        <end position="386"/>
    </location>
</feature>
<dbReference type="Gene3D" id="2.102.10.10">
    <property type="entry name" value="Rieske [2Fe-2S] iron-sulphur domain"/>
    <property type="match status" value="1"/>
</dbReference>
<feature type="domain" description="Rieske" evidence="8">
    <location>
        <begin position="35"/>
        <end position="142"/>
    </location>
</feature>
<accession>A0A5B1CKK0</accession>
<evidence type="ECO:0000256" key="5">
    <source>
        <dbReference type="ARBA" id="ARBA00023004"/>
    </source>
</evidence>
<evidence type="ECO:0000259" key="8">
    <source>
        <dbReference type="PROSITE" id="PS51296"/>
    </source>
</evidence>
<dbReference type="Proteomes" id="UP000322699">
    <property type="component" value="Unassembled WGS sequence"/>
</dbReference>
<dbReference type="CDD" id="cd03469">
    <property type="entry name" value="Rieske_RO_Alpha_N"/>
    <property type="match status" value="1"/>
</dbReference>
<keyword evidence="3" id="KW-0479">Metal-binding</keyword>
<organism evidence="9 10">
    <name type="scientific">Rubripirellula obstinata</name>
    <dbReference type="NCBI Taxonomy" id="406547"/>
    <lineage>
        <taxon>Bacteria</taxon>
        <taxon>Pseudomonadati</taxon>
        <taxon>Planctomycetota</taxon>
        <taxon>Planctomycetia</taxon>
        <taxon>Pirellulales</taxon>
        <taxon>Pirellulaceae</taxon>
        <taxon>Rubripirellula</taxon>
    </lineage>
</organism>
<dbReference type="PANTHER" id="PTHR43756">
    <property type="entry name" value="CHOLINE MONOOXYGENASE, CHLOROPLASTIC"/>
    <property type="match status" value="1"/>
</dbReference>
<dbReference type="CDD" id="cd00680">
    <property type="entry name" value="RHO_alpha_C"/>
    <property type="match status" value="1"/>
</dbReference>
<proteinExistence type="inferred from homology"/>
<comment type="similarity">
    <text evidence="1">Belongs to the bacterial ring-hydroxylating dioxygenase alpha subunit family.</text>
</comment>
<dbReference type="GO" id="GO:0005506">
    <property type="term" value="F:iron ion binding"/>
    <property type="evidence" value="ECO:0007669"/>
    <property type="project" value="InterPro"/>
</dbReference>
<keyword evidence="10" id="KW-1185">Reference proteome</keyword>
<dbReference type="PANTHER" id="PTHR43756:SF1">
    <property type="entry name" value="3-PHENYLPROPIONATE_CINNAMIC ACID DIOXYGENASE SUBUNIT ALPHA"/>
    <property type="match status" value="1"/>
</dbReference>
<feature type="region of interest" description="Disordered" evidence="7">
    <location>
        <begin position="371"/>
        <end position="403"/>
    </location>
</feature>
<dbReference type="OrthoDB" id="9800776at2"/>
<feature type="compositionally biased region" description="Polar residues" evidence="7">
    <location>
        <begin position="387"/>
        <end position="403"/>
    </location>
</feature>
<dbReference type="Gene3D" id="3.90.380.10">
    <property type="entry name" value="Naphthalene 1,2-dioxygenase Alpha Subunit, Chain A, domain 1"/>
    <property type="match status" value="1"/>
</dbReference>
<keyword evidence="6" id="KW-0411">Iron-sulfur</keyword>
<keyword evidence="2" id="KW-0001">2Fe-2S</keyword>
<evidence type="ECO:0000256" key="6">
    <source>
        <dbReference type="ARBA" id="ARBA00023014"/>
    </source>
</evidence>
<dbReference type="GO" id="GO:0018618">
    <property type="term" value="F:anthranilate 1,2-dioxygenase (deaminating, decarboxylating) activity"/>
    <property type="evidence" value="ECO:0007669"/>
    <property type="project" value="UniProtKB-EC"/>
</dbReference>
<gene>
    <name evidence="9" type="primary">antA</name>
    <name evidence="9" type="ORF">LF1_36300</name>
</gene>
<dbReference type="GO" id="GO:0051537">
    <property type="term" value="F:2 iron, 2 sulfur cluster binding"/>
    <property type="evidence" value="ECO:0007669"/>
    <property type="project" value="UniProtKB-KW"/>
</dbReference>
<dbReference type="RefSeq" id="WP_068258173.1">
    <property type="nucleotide sequence ID" value="NZ_LWSK01000003.1"/>
</dbReference>
<keyword evidence="9" id="KW-0223">Dioxygenase</keyword>
<keyword evidence="5" id="KW-0408">Iron</keyword>
<evidence type="ECO:0000313" key="10">
    <source>
        <dbReference type="Proteomes" id="UP000322699"/>
    </source>
</evidence>
<dbReference type="SUPFAM" id="SSF55961">
    <property type="entry name" value="Bet v1-like"/>
    <property type="match status" value="1"/>
</dbReference>
<evidence type="ECO:0000256" key="1">
    <source>
        <dbReference type="ARBA" id="ARBA00008751"/>
    </source>
</evidence>
<sequence>MFVHESRLRHLLRPEHYRDPDHYQLELETLFRTSWQLACTKQEISKKGDFVTVNHAGTPVILRNFGNEIKAFVNVCPHRHSQLTCEPNGNSEKFKCQYHGWEFNSDGSTGRIPEAHCFRPWDRENSHLQPIRMEMCGDLIFINLSNGPETLKDFIGEKWDEIEANFKAPMWRMAEEWEFDANSNWKVPVENTLDSYHIAEVHPDWFDGELPLELHSIHHLEDSQTRLEYAEKFPWAKEQFKTSRFLGGEPKEVYRHYHFHPSLIVVMTDTINYVSVHVPTSPTTVRVKIRMFALHGTRNGPLRSIVRYVAWRMARKSVRQIFNEDRVLYEAQQLGIQGSNQPGVIGVREERIWQFQKWLLETTGIGMPKKDQAQIEAGIEAKRSTDNDQANESDAGSAASQTS</sequence>
<dbReference type="InterPro" id="IPR001663">
    <property type="entry name" value="Rng_hydr_dOase-A"/>
</dbReference>
<comment type="caution">
    <text evidence="9">The sequence shown here is derived from an EMBL/GenBank/DDBJ whole genome shotgun (WGS) entry which is preliminary data.</text>
</comment>
<dbReference type="PROSITE" id="PS51296">
    <property type="entry name" value="RIESKE"/>
    <property type="match status" value="1"/>
</dbReference>
<dbReference type="InterPro" id="IPR017941">
    <property type="entry name" value="Rieske_2Fe-2S"/>
</dbReference>
<dbReference type="EC" id="1.14.12.1" evidence="9"/>
<dbReference type="Pfam" id="PF00848">
    <property type="entry name" value="Ring_hydroxyl_A"/>
    <property type="match status" value="1"/>
</dbReference>
<dbReference type="PRINTS" id="PR00090">
    <property type="entry name" value="RNGDIOXGNASE"/>
</dbReference>
<evidence type="ECO:0000256" key="3">
    <source>
        <dbReference type="ARBA" id="ARBA00022723"/>
    </source>
</evidence>
<keyword evidence="4 9" id="KW-0560">Oxidoreductase</keyword>
<dbReference type="AlphaFoldDB" id="A0A5B1CKK0"/>